<evidence type="ECO:0000313" key="2">
    <source>
        <dbReference type="Proteomes" id="UP001283341"/>
    </source>
</evidence>
<sequence>MDVNRAAELARAGRLGLFFGIKAPEWNGPVVYNRAKQISQFQVINKTTVTRDDRSLVIKLSGETWGEEGTVYGLFVGPGSRYTGSGFVPRPNGTAGHRVAEIDALGRAADLALEIIAREPRLKTVYLVSDSDWLHRTITVRVPRWIKKTLNYFGAGQGVFDAFFRLQAVFRALGDRANPVTMILVNEEHNLRAWELADNAGLGDESGDQPVGMSVNEACLSLLYATIAFLEDDDNFEGNTWAESDWTLNSVVHHGQLGICTAFNVWIYLCLGEERAGLEYQIVLGIETKQIVFCADLDSTASHRRYPMAQSYADEALFVQARVRCPQALSRFCPTVPDVRQEWCMPEIGGVLSDYRPLIGVGNAWRSEPCNEASFASCNQVLRSAEGVSELPQTRPHIQVVMQPGPQPTTGSRSTTWAKMDPVSALSLAKEASSIVKLVMQYCLDAKGASNDIQMLNAELFALEGILGHVKSQRTAAASSSTPSRDQELGSQVARYCYTAVRKGDHELPGE</sequence>
<name>A0AAE0M8C2_9PEZI</name>
<proteinExistence type="predicted"/>
<dbReference type="Proteomes" id="UP001283341">
    <property type="component" value="Unassembled WGS sequence"/>
</dbReference>
<reference evidence="1" key="1">
    <citation type="journal article" date="2023" name="Mol. Phylogenet. Evol.">
        <title>Genome-scale phylogeny and comparative genomics of the fungal order Sordariales.</title>
        <authorList>
            <person name="Hensen N."/>
            <person name="Bonometti L."/>
            <person name="Westerberg I."/>
            <person name="Brannstrom I.O."/>
            <person name="Guillou S."/>
            <person name="Cros-Aarteil S."/>
            <person name="Calhoun S."/>
            <person name="Haridas S."/>
            <person name="Kuo A."/>
            <person name="Mondo S."/>
            <person name="Pangilinan J."/>
            <person name="Riley R."/>
            <person name="LaButti K."/>
            <person name="Andreopoulos B."/>
            <person name="Lipzen A."/>
            <person name="Chen C."/>
            <person name="Yan M."/>
            <person name="Daum C."/>
            <person name="Ng V."/>
            <person name="Clum A."/>
            <person name="Steindorff A."/>
            <person name="Ohm R.A."/>
            <person name="Martin F."/>
            <person name="Silar P."/>
            <person name="Natvig D.O."/>
            <person name="Lalanne C."/>
            <person name="Gautier V."/>
            <person name="Ament-Velasquez S.L."/>
            <person name="Kruys A."/>
            <person name="Hutchinson M.I."/>
            <person name="Powell A.J."/>
            <person name="Barry K."/>
            <person name="Miller A.N."/>
            <person name="Grigoriev I.V."/>
            <person name="Debuchy R."/>
            <person name="Gladieux P."/>
            <person name="Hiltunen Thoren M."/>
            <person name="Johannesson H."/>
        </authorList>
    </citation>
    <scope>NUCLEOTIDE SEQUENCE</scope>
    <source>
        <strain evidence="1">CBS 118394</strain>
    </source>
</reference>
<organism evidence="1 2">
    <name type="scientific">Apodospora peruviana</name>
    <dbReference type="NCBI Taxonomy" id="516989"/>
    <lineage>
        <taxon>Eukaryota</taxon>
        <taxon>Fungi</taxon>
        <taxon>Dikarya</taxon>
        <taxon>Ascomycota</taxon>
        <taxon>Pezizomycotina</taxon>
        <taxon>Sordariomycetes</taxon>
        <taxon>Sordariomycetidae</taxon>
        <taxon>Sordariales</taxon>
        <taxon>Lasiosphaeriaceae</taxon>
        <taxon>Apodospora</taxon>
    </lineage>
</organism>
<dbReference type="AlphaFoldDB" id="A0AAE0M8C2"/>
<protein>
    <submittedName>
        <fullName evidence="1">Uncharacterized protein</fullName>
    </submittedName>
</protein>
<comment type="caution">
    <text evidence="1">The sequence shown here is derived from an EMBL/GenBank/DDBJ whole genome shotgun (WGS) entry which is preliminary data.</text>
</comment>
<gene>
    <name evidence="1" type="ORF">B0H66DRAFT_590660</name>
</gene>
<dbReference type="EMBL" id="JAUEDM010000003">
    <property type="protein sequence ID" value="KAK3323057.1"/>
    <property type="molecule type" value="Genomic_DNA"/>
</dbReference>
<accession>A0AAE0M8C2</accession>
<reference evidence="1" key="2">
    <citation type="submission" date="2023-06" db="EMBL/GenBank/DDBJ databases">
        <authorList>
            <consortium name="Lawrence Berkeley National Laboratory"/>
            <person name="Haridas S."/>
            <person name="Hensen N."/>
            <person name="Bonometti L."/>
            <person name="Westerberg I."/>
            <person name="Brannstrom I.O."/>
            <person name="Guillou S."/>
            <person name="Cros-Aarteil S."/>
            <person name="Calhoun S."/>
            <person name="Kuo A."/>
            <person name="Mondo S."/>
            <person name="Pangilinan J."/>
            <person name="Riley R."/>
            <person name="Labutti K."/>
            <person name="Andreopoulos B."/>
            <person name="Lipzen A."/>
            <person name="Chen C."/>
            <person name="Yanf M."/>
            <person name="Daum C."/>
            <person name="Ng V."/>
            <person name="Clum A."/>
            <person name="Steindorff A."/>
            <person name="Ohm R."/>
            <person name="Martin F."/>
            <person name="Silar P."/>
            <person name="Natvig D."/>
            <person name="Lalanne C."/>
            <person name="Gautier V."/>
            <person name="Ament-Velasquez S.L."/>
            <person name="Kruys A."/>
            <person name="Hutchinson M.I."/>
            <person name="Powell A.J."/>
            <person name="Barry K."/>
            <person name="Miller A.N."/>
            <person name="Grigoriev I.V."/>
            <person name="Debuchy R."/>
            <person name="Gladieux P."/>
            <person name="Thoren M.H."/>
            <person name="Johannesson H."/>
        </authorList>
    </citation>
    <scope>NUCLEOTIDE SEQUENCE</scope>
    <source>
        <strain evidence="1">CBS 118394</strain>
    </source>
</reference>
<evidence type="ECO:0000313" key="1">
    <source>
        <dbReference type="EMBL" id="KAK3323057.1"/>
    </source>
</evidence>
<keyword evidence="2" id="KW-1185">Reference proteome</keyword>